<dbReference type="EMBL" id="JAGEUA010000003">
    <property type="protein sequence ID" value="KAL0993526.1"/>
    <property type="molecule type" value="Genomic_DNA"/>
</dbReference>
<dbReference type="Proteomes" id="UP001557470">
    <property type="component" value="Unassembled WGS sequence"/>
</dbReference>
<protein>
    <submittedName>
        <fullName evidence="1">Uncharacterized protein</fullName>
    </submittedName>
</protein>
<comment type="caution">
    <text evidence="1">The sequence shown here is derived from an EMBL/GenBank/DDBJ whole genome shotgun (WGS) entry which is preliminary data.</text>
</comment>
<sequence length="81" mass="9229">MSHGVTKCRFILIFSDAHKVVDTPQVQIRKEACAMHRLYYLGSQRERIGITFGNAVSGTVVYAWTQTPILLLYKKKAGRCR</sequence>
<proteinExistence type="predicted"/>
<accession>A0ABD0X2N5</accession>
<dbReference type="AlphaFoldDB" id="A0ABD0X2N5"/>
<evidence type="ECO:0000313" key="1">
    <source>
        <dbReference type="EMBL" id="KAL0993526.1"/>
    </source>
</evidence>
<keyword evidence="2" id="KW-1185">Reference proteome</keyword>
<gene>
    <name evidence="1" type="ORF">UPYG_G00109120</name>
</gene>
<name>A0ABD0X2N5_UMBPY</name>
<evidence type="ECO:0000313" key="2">
    <source>
        <dbReference type="Proteomes" id="UP001557470"/>
    </source>
</evidence>
<reference evidence="1 2" key="1">
    <citation type="submission" date="2024-06" db="EMBL/GenBank/DDBJ databases">
        <authorList>
            <person name="Pan Q."/>
            <person name="Wen M."/>
            <person name="Jouanno E."/>
            <person name="Zahm M."/>
            <person name="Klopp C."/>
            <person name="Cabau C."/>
            <person name="Louis A."/>
            <person name="Berthelot C."/>
            <person name="Parey E."/>
            <person name="Roest Crollius H."/>
            <person name="Montfort J."/>
            <person name="Robinson-Rechavi M."/>
            <person name="Bouchez O."/>
            <person name="Lampietro C."/>
            <person name="Lopez Roques C."/>
            <person name="Donnadieu C."/>
            <person name="Postlethwait J."/>
            <person name="Bobe J."/>
            <person name="Verreycken H."/>
            <person name="Guiguen Y."/>
        </authorList>
    </citation>
    <scope>NUCLEOTIDE SEQUENCE [LARGE SCALE GENOMIC DNA]</scope>
    <source>
        <strain evidence="1">Up_M1</strain>
        <tissue evidence="1">Testis</tissue>
    </source>
</reference>
<organism evidence="1 2">
    <name type="scientific">Umbra pygmaea</name>
    <name type="common">Eastern mudminnow</name>
    <dbReference type="NCBI Taxonomy" id="75934"/>
    <lineage>
        <taxon>Eukaryota</taxon>
        <taxon>Metazoa</taxon>
        <taxon>Chordata</taxon>
        <taxon>Craniata</taxon>
        <taxon>Vertebrata</taxon>
        <taxon>Euteleostomi</taxon>
        <taxon>Actinopterygii</taxon>
        <taxon>Neopterygii</taxon>
        <taxon>Teleostei</taxon>
        <taxon>Protacanthopterygii</taxon>
        <taxon>Esociformes</taxon>
        <taxon>Umbridae</taxon>
        <taxon>Umbra</taxon>
    </lineage>
</organism>